<evidence type="ECO:0000256" key="1">
    <source>
        <dbReference type="ARBA" id="ARBA00004496"/>
    </source>
</evidence>
<dbReference type="OrthoDB" id="5288658at2"/>
<dbReference type="InterPro" id="IPR022634">
    <property type="entry name" value="DNA_polIII_beta_N"/>
</dbReference>
<keyword evidence="5 10" id="KW-0808">Transferase</keyword>
<dbReference type="GO" id="GO:0006271">
    <property type="term" value="P:DNA strand elongation involved in DNA replication"/>
    <property type="evidence" value="ECO:0007669"/>
    <property type="project" value="TreeGrafter"/>
</dbReference>
<keyword evidence="9" id="KW-0238">DNA-binding</keyword>
<evidence type="ECO:0000256" key="7">
    <source>
        <dbReference type="ARBA" id="ARBA00022705"/>
    </source>
</evidence>
<dbReference type="Proteomes" id="UP000235584">
    <property type="component" value="Chromosome"/>
</dbReference>
<comment type="similarity">
    <text evidence="2 10">Belongs to the beta sliding clamp family.</text>
</comment>
<protein>
    <recommendedName>
        <fullName evidence="3 10">Beta sliding clamp</fullName>
    </recommendedName>
</protein>
<dbReference type="GO" id="GO:0008408">
    <property type="term" value="F:3'-5' exonuclease activity"/>
    <property type="evidence" value="ECO:0007669"/>
    <property type="project" value="InterPro"/>
</dbReference>
<evidence type="ECO:0000313" key="11">
    <source>
        <dbReference type="EMBL" id="AUN96514.1"/>
    </source>
</evidence>
<sequence>MLIKISVHELKETLTKILSVVDKKNTRLILNFIQIQASGNKIEMTATDLEVSAKVTANCIVEKPGTFCVNAKNIFDIVKELPEKELTIELPEGSNNLKLTCGSINFTLLIYTSEEFPHLQFGTNANEFKLNTFQILEMINKTSHAISNDETRLFLSGIYLQEIDGKLRAVATDGFRLALVETELSNNKIEALINGIIIPKKGVAELKKIAEAYPDHQIGISVDESFIYLNANNTYLLAIRLIAKEYLKYQAIIPKKTNNHADIDKNSFLNAVRRIKIMANERSNGVKLIMKEGEMTVAANHPSLGDAFEKFPINYSGKEFEIGFNAKFLMDILSIFGDEDIRMEFNNELSPAVIRSTKNQNYLCIVMPLKL</sequence>
<evidence type="ECO:0000256" key="10">
    <source>
        <dbReference type="PIRNR" id="PIRNR000804"/>
    </source>
</evidence>
<keyword evidence="6 10" id="KW-0548">Nucleotidyltransferase</keyword>
<gene>
    <name evidence="11" type="primary">dnaN</name>
    <name evidence="11" type="ORF">C0V70_00010</name>
</gene>
<evidence type="ECO:0000256" key="6">
    <source>
        <dbReference type="ARBA" id="ARBA00022695"/>
    </source>
</evidence>
<dbReference type="GO" id="GO:0009360">
    <property type="term" value="C:DNA polymerase III complex"/>
    <property type="evidence" value="ECO:0007669"/>
    <property type="project" value="InterPro"/>
</dbReference>
<dbReference type="CDD" id="cd00140">
    <property type="entry name" value="beta_clamp"/>
    <property type="match status" value="1"/>
</dbReference>
<keyword evidence="4 10" id="KW-0963">Cytoplasm</keyword>
<accession>A0A2K9NP12</accession>
<evidence type="ECO:0000256" key="8">
    <source>
        <dbReference type="ARBA" id="ARBA00022932"/>
    </source>
</evidence>
<evidence type="ECO:0000256" key="2">
    <source>
        <dbReference type="ARBA" id="ARBA00010752"/>
    </source>
</evidence>
<dbReference type="GO" id="GO:0003887">
    <property type="term" value="F:DNA-directed DNA polymerase activity"/>
    <property type="evidence" value="ECO:0007669"/>
    <property type="project" value="UniProtKB-UniRule"/>
</dbReference>
<keyword evidence="7 10" id="KW-0235">DNA replication</keyword>
<dbReference type="InterPro" id="IPR046938">
    <property type="entry name" value="DNA_clamp_sf"/>
</dbReference>
<keyword evidence="12" id="KW-1185">Reference proteome</keyword>
<dbReference type="GO" id="GO:0003677">
    <property type="term" value="F:DNA binding"/>
    <property type="evidence" value="ECO:0007669"/>
    <property type="project" value="UniProtKB-UniRule"/>
</dbReference>
<dbReference type="InterPro" id="IPR022635">
    <property type="entry name" value="DNA_polIII_beta_C"/>
</dbReference>
<dbReference type="PANTHER" id="PTHR30478:SF0">
    <property type="entry name" value="BETA SLIDING CLAMP"/>
    <property type="match status" value="1"/>
</dbReference>
<comment type="subcellular location">
    <subcellularLocation>
        <location evidence="1 10">Cytoplasm</location>
    </subcellularLocation>
</comment>
<dbReference type="InterPro" id="IPR022637">
    <property type="entry name" value="DNA_polIII_beta_cen"/>
</dbReference>
<dbReference type="EMBL" id="CP025704">
    <property type="protein sequence ID" value="AUN96514.1"/>
    <property type="molecule type" value="Genomic_DNA"/>
</dbReference>
<dbReference type="KEGG" id="bsto:C0V70_00010"/>
<evidence type="ECO:0000256" key="3">
    <source>
        <dbReference type="ARBA" id="ARBA00021035"/>
    </source>
</evidence>
<evidence type="ECO:0000313" key="12">
    <source>
        <dbReference type="Proteomes" id="UP000235584"/>
    </source>
</evidence>
<dbReference type="SUPFAM" id="SSF55979">
    <property type="entry name" value="DNA clamp"/>
    <property type="match status" value="3"/>
</dbReference>
<reference evidence="11 12" key="1">
    <citation type="submission" date="2018-01" db="EMBL/GenBank/DDBJ databases">
        <title>Complete genome sequence of Bacteriovorax stolpii DSM12778.</title>
        <authorList>
            <person name="Tang B."/>
            <person name="Chang J."/>
        </authorList>
    </citation>
    <scope>NUCLEOTIDE SEQUENCE [LARGE SCALE GENOMIC DNA]</scope>
    <source>
        <strain evidence="11 12">DSM 12778</strain>
    </source>
</reference>
<dbReference type="GO" id="GO:0005737">
    <property type="term" value="C:cytoplasm"/>
    <property type="evidence" value="ECO:0007669"/>
    <property type="project" value="UniProtKB-SubCell"/>
</dbReference>
<name>A0A2K9NP12_BACTC</name>
<dbReference type="AlphaFoldDB" id="A0A2K9NP12"/>
<comment type="function">
    <text evidence="10">Confers DNA tethering and processivity to DNA polymerases and other proteins. Acts as a clamp, forming a ring around DNA (a reaction catalyzed by the clamp-loading complex) which diffuses in an ATP-independent manner freely and bidirectionally along dsDNA. Initially characterized for its ability to contact the catalytic subunit of DNA polymerase III (Pol III), a complex, multichain enzyme responsible for most of the replicative synthesis in bacteria; Pol III exhibits 3'-5' exonuclease proofreading activity. The beta chain is required for initiation of replication as well as for processivity of DNA replication.</text>
</comment>
<comment type="subunit">
    <text evidence="10">Forms a ring-shaped head-to-tail homodimer around DNA.</text>
</comment>
<evidence type="ECO:0000256" key="4">
    <source>
        <dbReference type="ARBA" id="ARBA00022490"/>
    </source>
</evidence>
<dbReference type="Pfam" id="PF02768">
    <property type="entry name" value="DNA_pol3_beta_3"/>
    <property type="match status" value="1"/>
</dbReference>
<dbReference type="InterPro" id="IPR001001">
    <property type="entry name" value="DNA_polIII_beta"/>
</dbReference>
<dbReference type="RefSeq" id="WP_102241809.1">
    <property type="nucleotide sequence ID" value="NZ_CP025704.1"/>
</dbReference>
<dbReference type="Gene3D" id="3.10.150.10">
    <property type="entry name" value="DNA Polymerase III, subunit A, domain 2"/>
    <property type="match status" value="1"/>
</dbReference>
<dbReference type="NCBIfam" id="TIGR00663">
    <property type="entry name" value="dnan"/>
    <property type="match status" value="1"/>
</dbReference>
<dbReference type="Pfam" id="PF02767">
    <property type="entry name" value="DNA_pol3_beta_2"/>
    <property type="match status" value="1"/>
</dbReference>
<keyword evidence="8 10" id="KW-0239">DNA-directed DNA polymerase</keyword>
<evidence type="ECO:0000256" key="5">
    <source>
        <dbReference type="ARBA" id="ARBA00022679"/>
    </source>
</evidence>
<dbReference type="Pfam" id="PF00712">
    <property type="entry name" value="DNA_pol3_beta"/>
    <property type="match status" value="1"/>
</dbReference>
<dbReference type="SMART" id="SM00480">
    <property type="entry name" value="POL3Bc"/>
    <property type="match status" value="1"/>
</dbReference>
<organism evidence="11 12">
    <name type="scientific">Bacteriovorax stolpii</name>
    <name type="common">Bdellovibrio stolpii</name>
    <dbReference type="NCBI Taxonomy" id="960"/>
    <lineage>
        <taxon>Bacteria</taxon>
        <taxon>Pseudomonadati</taxon>
        <taxon>Bdellovibrionota</taxon>
        <taxon>Bacteriovoracia</taxon>
        <taxon>Bacteriovoracales</taxon>
        <taxon>Bacteriovoracaceae</taxon>
        <taxon>Bacteriovorax</taxon>
    </lineage>
</organism>
<evidence type="ECO:0000256" key="9">
    <source>
        <dbReference type="ARBA" id="ARBA00023125"/>
    </source>
</evidence>
<dbReference type="Gene3D" id="3.70.10.10">
    <property type="match status" value="1"/>
</dbReference>
<dbReference type="PANTHER" id="PTHR30478">
    <property type="entry name" value="DNA POLYMERASE III SUBUNIT BETA"/>
    <property type="match status" value="1"/>
</dbReference>
<proteinExistence type="inferred from homology"/>
<dbReference type="PIRSF" id="PIRSF000804">
    <property type="entry name" value="DNA_pol_III_b"/>
    <property type="match status" value="1"/>
</dbReference>